<organism evidence="1">
    <name type="scientific">viral metagenome</name>
    <dbReference type="NCBI Taxonomy" id="1070528"/>
    <lineage>
        <taxon>unclassified sequences</taxon>
        <taxon>metagenomes</taxon>
        <taxon>organismal metagenomes</taxon>
    </lineage>
</organism>
<reference evidence="1" key="1">
    <citation type="journal article" date="2020" name="Nature">
        <title>Giant virus diversity and host interactions through global metagenomics.</title>
        <authorList>
            <person name="Schulz F."/>
            <person name="Roux S."/>
            <person name="Paez-Espino D."/>
            <person name="Jungbluth S."/>
            <person name="Walsh D.A."/>
            <person name="Denef V.J."/>
            <person name="McMahon K.D."/>
            <person name="Konstantinidis K.T."/>
            <person name="Eloe-Fadrosh E.A."/>
            <person name="Kyrpides N.C."/>
            <person name="Woyke T."/>
        </authorList>
    </citation>
    <scope>NUCLEOTIDE SEQUENCE</scope>
    <source>
        <strain evidence="1">GVMAG-M-3300020192-26</strain>
    </source>
</reference>
<evidence type="ECO:0000313" key="1">
    <source>
        <dbReference type="EMBL" id="QHT00948.1"/>
    </source>
</evidence>
<protein>
    <submittedName>
        <fullName evidence="1">Uncharacterized protein</fullName>
    </submittedName>
</protein>
<proteinExistence type="predicted"/>
<sequence>MCQHWSNQCHEKYEELHWRDFECGNVDPFNVMLRDLH</sequence>
<accession>A0A6C0C8N6</accession>
<name>A0A6C0C8N6_9ZZZZ</name>
<dbReference type="AlphaFoldDB" id="A0A6C0C8N6"/>
<dbReference type="EMBL" id="MN739361">
    <property type="protein sequence ID" value="QHT00948.1"/>
    <property type="molecule type" value="Genomic_DNA"/>
</dbReference>